<feature type="region of interest" description="Disordered" evidence="1">
    <location>
        <begin position="704"/>
        <end position="796"/>
    </location>
</feature>
<proteinExistence type="predicted"/>
<reference evidence="2 3" key="1">
    <citation type="submission" date="2017-09" db="EMBL/GenBank/DDBJ databases">
        <title>Genome sequencing of Besnoitia besnoiti strain Bb-Ger1.</title>
        <authorList>
            <person name="Schares G."/>
            <person name="Venepally P."/>
            <person name="Lorenzi H.A."/>
        </authorList>
    </citation>
    <scope>NUCLEOTIDE SEQUENCE [LARGE SCALE GENOMIC DNA]</scope>
    <source>
        <strain evidence="2 3">Bb-Ger1</strain>
    </source>
</reference>
<comment type="caution">
    <text evidence="2">The sequence shown here is derived from an EMBL/GenBank/DDBJ whole genome shotgun (WGS) entry which is preliminary data.</text>
</comment>
<feature type="compositionally biased region" description="Polar residues" evidence="1">
    <location>
        <begin position="239"/>
        <end position="249"/>
    </location>
</feature>
<accession>A0A2A9MLH0</accession>
<dbReference type="Proteomes" id="UP000224006">
    <property type="component" value="Chromosome III"/>
</dbReference>
<sequence length="1235" mass="130000">MAQCRRRVERGGVHALGEYASTLSYLSSPLHGDQAEMKDEHGSTLRRCESSCSPVCLHAPDVARGAEAEIEGNSSGLAAISPVFHGLDRLREQASSRLSWRGPDVAEACSRHAAPLPRRCSSPLPNREWVGSAERSFASVNDAASAPGTEDDAHARRGHAHAETRCAAAATAASKKGHVSSCSSPAEGALSDAFAADGPSSSVCPQATGRETGPRREREAVAVALATSPNVSAEGRASCETTDTQSLQLRSDARDRGSIAVPISSGAARNAFPHSVPSSRSSWEDRSEAARGVAAAEEPPSSPPHSWLVSQFPAAARARHPPRSACSLPASGVPSPRGSRLSVRSEEARASDAGTGVVRASSSRPIPPAPFADVEEDSQTKTATAWGPPRQGSPDTPCAMSSVSPSVCSPDAVAERAGAQEGVVGAGPGACGRRSPPEAPVSSPSPLLQEDACASWGKAGTGRGDEATACDVSLSKSMSSSFVPEQAESGSGFRAAQPPEGNVCWSPLEVGVQDAADADGSEASSPPSSPVFALSAPAGRPRLILLDLDNTLIPTSWIMAQWCAKHCTLGPLETVAAIRETLYEAKFFQVLEDFFASLSSARHQEVAFSQVVIVTNAGTRTVENFYLQFCLPELGELCARERVYIHSTEHVVKRLGPIPPITDEEAYREFYTTTKYHEFDFVLQRYLHGLRRVRREHLAALRRAPRAGTRRNEVSPSDGASVGSLAEDGDSPCASLSGVCEGPQPCSTAVSDASSAGDEGEATGSSSGEDGERTGGEAGGVSTGAHEGGAGAAPGSLLHWPSEWRFDLVSAGDQACEIMAACRVAHQAGADIHLTKLLYLNDPEDPRYLAQTPERFVAQLVDFQASLLRLLEETEETLDAQGQPEWRKTGLFSSAAVSAPSRFFVPPAHCLDAHLQYVFTSAEEEEDAEPAACERRRKERRRRRATRKASAREAHTRGQKKRKDRHALDSRSAGASCATEGALASAATLEAAGKRRSCQRLSEGDGRQRALETSLGRSLCRSKPFNPVASSAEYARRAYPLRLEGGPNGGEGEAPGRTEAGGESLPRQGKSAANVQAVASPTDATTTGCGGDDEDRESVGRDEDAFLLADEEVAMTDPDDACDEETTVDDVAQSRGEERDSDAAFLHDAEAMAVDAEHAVCMQEDILAAASAPEACLSKSKGSSGLHVSVSACATPRDVLRASTCAVAVSSPRSKSLERVVASFSRSPSWSPSCS</sequence>
<dbReference type="KEGG" id="bbes:BESB_044940"/>
<evidence type="ECO:0000313" key="3">
    <source>
        <dbReference type="Proteomes" id="UP000224006"/>
    </source>
</evidence>
<feature type="compositionally biased region" description="Basic and acidic residues" evidence="1">
    <location>
        <begin position="151"/>
        <end position="162"/>
    </location>
</feature>
<evidence type="ECO:0000256" key="1">
    <source>
        <dbReference type="SAM" id="MobiDB-lite"/>
    </source>
</evidence>
<dbReference type="VEuPathDB" id="ToxoDB:BESB_044940"/>
<gene>
    <name evidence="2" type="ORF">BESB_044940</name>
</gene>
<dbReference type="GeneID" id="40309424"/>
<feature type="region of interest" description="Disordered" evidence="1">
    <location>
        <begin position="1041"/>
        <end position="1099"/>
    </location>
</feature>
<feature type="region of interest" description="Disordered" evidence="1">
    <location>
        <begin position="428"/>
        <end position="448"/>
    </location>
</feature>
<feature type="region of interest" description="Disordered" evidence="1">
    <location>
        <begin position="926"/>
        <end position="979"/>
    </location>
</feature>
<feature type="region of interest" description="Disordered" evidence="1">
    <location>
        <begin position="1111"/>
        <end position="1141"/>
    </location>
</feature>
<name>A0A2A9MLH0_BESBE</name>
<feature type="compositionally biased region" description="Acidic residues" evidence="1">
    <location>
        <begin position="1111"/>
        <end position="1128"/>
    </location>
</feature>
<dbReference type="RefSeq" id="XP_029220311.1">
    <property type="nucleotide sequence ID" value="XM_029362945.1"/>
</dbReference>
<feature type="region of interest" description="Disordered" evidence="1">
    <location>
        <begin position="193"/>
        <end position="407"/>
    </location>
</feature>
<evidence type="ECO:0000313" key="2">
    <source>
        <dbReference type="EMBL" id="PFH36302.1"/>
    </source>
</evidence>
<dbReference type="AlphaFoldDB" id="A0A2A9MLH0"/>
<feature type="compositionally biased region" description="Basic residues" evidence="1">
    <location>
        <begin position="935"/>
        <end position="949"/>
    </location>
</feature>
<keyword evidence="3" id="KW-1185">Reference proteome</keyword>
<dbReference type="OrthoDB" id="338251at2759"/>
<feature type="compositionally biased region" description="Polar residues" evidence="1">
    <location>
        <begin position="745"/>
        <end position="754"/>
    </location>
</feature>
<feature type="compositionally biased region" description="Gly residues" evidence="1">
    <location>
        <begin position="776"/>
        <end position="792"/>
    </location>
</feature>
<protein>
    <submittedName>
        <fullName evidence="2">Uncharacterized protein</fullName>
    </submittedName>
</protein>
<organism evidence="2 3">
    <name type="scientific">Besnoitia besnoiti</name>
    <name type="common">Apicomplexan protozoan</name>
    <dbReference type="NCBI Taxonomy" id="94643"/>
    <lineage>
        <taxon>Eukaryota</taxon>
        <taxon>Sar</taxon>
        <taxon>Alveolata</taxon>
        <taxon>Apicomplexa</taxon>
        <taxon>Conoidasida</taxon>
        <taxon>Coccidia</taxon>
        <taxon>Eucoccidiorida</taxon>
        <taxon>Eimeriorina</taxon>
        <taxon>Sarcocystidae</taxon>
        <taxon>Besnoitia</taxon>
    </lineage>
</organism>
<dbReference type="EMBL" id="NWUJ01000003">
    <property type="protein sequence ID" value="PFH36302.1"/>
    <property type="molecule type" value="Genomic_DNA"/>
</dbReference>
<feature type="region of interest" description="Disordered" evidence="1">
    <location>
        <begin position="141"/>
        <end position="162"/>
    </location>
</feature>